<evidence type="ECO:0000259" key="2">
    <source>
        <dbReference type="PROSITE" id="PS50943"/>
    </source>
</evidence>
<gene>
    <name evidence="3" type="ORF">SAMN02745120_2149</name>
</gene>
<evidence type="ECO:0000313" key="3">
    <source>
        <dbReference type="EMBL" id="SKB58128.1"/>
    </source>
</evidence>
<sequence>MSFGEKIKELRKKNNLSQAELAERIGVTQKTICNYENGTRFPKGQKIINGFADIFDVSIDYLLDDTDIDEYENNIDIEYKDEFISSAKENFGYKGKKEAENLLEKTAAIFSGGSLSDEDKDAFFQSITELYFDAKSKSRKKYGKKKIDETNK</sequence>
<keyword evidence="1" id="KW-0238">DNA-binding</keyword>
<dbReference type="RefSeq" id="WP_079589965.1">
    <property type="nucleotide sequence ID" value="NZ_FUYN01000005.1"/>
</dbReference>
<organism evidence="3 4">
    <name type="scientific">Acetoanaerobium noterae</name>
    <dbReference type="NCBI Taxonomy" id="745369"/>
    <lineage>
        <taxon>Bacteria</taxon>
        <taxon>Bacillati</taxon>
        <taxon>Bacillota</taxon>
        <taxon>Clostridia</taxon>
        <taxon>Peptostreptococcales</taxon>
        <taxon>Filifactoraceae</taxon>
        <taxon>Acetoanaerobium</taxon>
    </lineage>
</organism>
<dbReference type="OrthoDB" id="6315255at2"/>
<dbReference type="GO" id="GO:0003677">
    <property type="term" value="F:DNA binding"/>
    <property type="evidence" value="ECO:0007669"/>
    <property type="project" value="UniProtKB-KW"/>
</dbReference>
<accession>A0A1T5CF65</accession>
<dbReference type="CDD" id="cd00093">
    <property type="entry name" value="HTH_XRE"/>
    <property type="match status" value="1"/>
</dbReference>
<dbReference type="AlphaFoldDB" id="A0A1T5CF65"/>
<dbReference type="Pfam" id="PF12844">
    <property type="entry name" value="HTH_19"/>
    <property type="match status" value="1"/>
</dbReference>
<dbReference type="PANTHER" id="PTHR46558">
    <property type="entry name" value="TRACRIPTIONAL REGULATORY PROTEIN-RELATED-RELATED"/>
    <property type="match status" value="1"/>
</dbReference>
<dbReference type="InterPro" id="IPR001387">
    <property type="entry name" value="Cro/C1-type_HTH"/>
</dbReference>
<feature type="domain" description="HTH cro/C1-type" evidence="2">
    <location>
        <begin position="7"/>
        <end position="62"/>
    </location>
</feature>
<dbReference type="Gene3D" id="1.10.260.40">
    <property type="entry name" value="lambda repressor-like DNA-binding domains"/>
    <property type="match status" value="1"/>
</dbReference>
<dbReference type="EMBL" id="FUYN01000005">
    <property type="protein sequence ID" value="SKB58128.1"/>
    <property type="molecule type" value="Genomic_DNA"/>
</dbReference>
<protein>
    <submittedName>
        <fullName evidence="3">Transcriptional regulator, contains XRE-family HTH domain</fullName>
    </submittedName>
</protein>
<evidence type="ECO:0000313" key="4">
    <source>
        <dbReference type="Proteomes" id="UP000243406"/>
    </source>
</evidence>
<dbReference type="SMART" id="SM00530">
    <property type="entry name" value="HTH_XRE"/>
    <property type="match status" value="1"/>
</dbReference>
<keyword evidence="4" id="KW-1185">Reference proteome</keyword>
<dbReference type="Proteomes" id="UP000243406">
    <property type="component" value="Unassembled WGS sequence"/>
</dbReference>
<dbReference type="PANTHER" id="PTHR46558:SF13">
    <property type="entry name" value="HTH-TYPE TRANSCRIPTIONAL REGULATOR IMMR"/>
    <property type="match status" value="1"/>
</dbReference>
<dbReference type="SUPFAM" id="SSF47413">
    <property type="entry name" value="lambda repressor-like DNA-binding domains"/>
    <property type="match status" value="1"/>
</dbReference>
<dbReference type="PROSITE" id="PS50943">
    <property type="entry name" value="HTH_CROC1"/>
    <property type="match status" value="1"/>
</dbReference>
<reference evidence="4" key="1">
    <citation type="submission" date="2017-02" db="EMBL/GenBank/DDBJ databases">
        <authorList>
            <person name="Varghese N."/>
            <person name="Submissions S."/>
        </authorList>
    </citation>
    <scope>NUCLEOTIDE SEQUENCE [LARGE SCALE GENOMIC DNA]</scope>
    <source>
        <strain evidence="4">ATCC 35199</strain>
    </source>
</reference>
<dbReference type="InterPro" id="IPR010982">
    <property type="entry name" value="Lambda_DNA-bd_dom_sf"/>
</dbReference>
<proteinExistence type="predicted"/>
<name>A0A1T5CF65_9FIRM</name>
<evidence type="ECO:0000256" key="1">
    <source>
        <dbReference type="ARBA" id="ARBA00023125"/>
    </source>
</evidence>